<comment type="caution">
    <text evidence="2">The sequence shown here is derived from an EMBL/GenBank/DDBJ whole genome shotgun (WGS) entry which is preliminary data.</text>
</comment>
<sequence length="315" mass="34557">MTLRVMLSSAGAKVPLLRALEHAVKTLSPTGQVIAADLSDQVVCRYLANEFWAMPATEDAQLDNILRGCQQQNISHILPSRDGELLFWAKHQVFFRQHGVDILVAPTDAITQCLDKLTFAQLTTDFDGVIIPASRKACELSAPRLVVKERFGAGSQSLGLNLNHSQALQHAQQLSQPIFQPFVKGQEISIDAWLSRDHQLKGHICRYREKVVHGESQVSSTVTLPQFDSVIRALLESLRLSGPVVLQAIIDNDGGLNVIECNSRFGGASTLGIRAGVDSLYWSLAESLGHDLSGLPFTPASQPIRQVRHASDHYL</sequence>
<dbReference type="InterPro" id="IPR048764">
    <property type="entry name" value="PylC_N"/>
</dbReference>
<keyword evidence="3" id="KW-1185">Reference proteome</keyword>
<organism evidence="2 3">
    <name type="scientific">Bowmanella pacifica</name>
    <dbReference type="NCBI Taxonomy" id="502051"/>
    <lineage>
        <taxon>Bacteria</taxon>
        <taxon>Pseudomonadati</taxon>
        <taxon>Pseudomonadota</taxon>
        <taxon>Gammaproteobacteria</taxon>
        <taxon>Alteromonadales</taxon>
        <taxon>Alteromonadaceae</taxon>
        <taxon>Bowmanella</taxon>
    </lineage>
</organism>
<dbReference type="Gene3D" id="3.30.1490.20">
    <property type="entry name" value="ATP-grasp fold, A domain"/>
    <property type="match status" value="1"/>
</dbReference>
<dbReference type="AlphaFoldDB" id="A0A918DMV2"/>
<dbReference type="SUPFAM" id="SSF56059">
    <property type="entry name" value="Glutathione synthetase ATP-binding domain-like"/>
    <property type="match status" value="1"/>
</dbReference>
<protein>
    <recommendedName>
        <fullName evidence="1">PylC N-terminal domain-containing protein</fullName>
    </recommendedName>
</protein>
<dbReference type="RefSeq" id="WP_188698326.1">
    <property type="nucleotide sequence ID" value="NZ_BMLS01000007.1"/>
</dbReference>
<reference evidence="2" key="1">
    <citation type="journal article" date="2014" name="Int. J. Syst. Evol. Microbiol.">
        <title>Complete genome sequence of Corynebacterium casei LMG S-19264T (=DSM 44701T), isolated from a smear-ripened cheese.</title>
        <authorList>
            <consortium name="US DOE Joint Genome Institute (JGI-PGF)"/>
            <person name="Walter F."/>
            <person name="Albersmeier A."/>
            <person name="Kalinowski J."/>
            <person name="Ruckert C."/>
        </authorList>
    </citation>
    <scope>NUCLEOTIDE SEQUENCE</scope>
    <source>
        <strain evidence="2">CGMCC 1.7086</strain>
    </source>
</reference>
<dbReference type="EMBL" id="BMLS01000007">
    <property type="protein sequence ID" value="GGO73845.1"/>
    <property type="molecule type" value="Genomic_DNA"/>
</dbReference>
<dbReference type="Gene3D" id="3.40.50.20">
    <property type="match status" value="1"/>
</dbReference>
<dbReference type="GO" id="GO:0005524">
    <property type="term" value="F:ATP binding"/>
    <property type="evidence" value="ECO:0007669"/>
    <property type="project" value="InterPro"/>
</dbReference>
<dbReference type="Pfam" id="PF21360">
    <property type="entry name" value="PylC-like_N"/>
    <property type="match status" value="1"/>
</dbReference>
<evidence type="ECO:0000313" key="2">
    <source>
        <dbReference type="EMBL" id="GGO73845.1"/>
    </source>
</evidence>
<feature type="domain" description="PylC N-terminal" evidence="1">
    <location>
        <begin position="6"/>
        <end position="102"/>
    </location>
</feature>
<dbReference type="GO" id="GO:0003824">
    <property type="term" value="F:catalytic activity"/>
    <property type="evidence" value="ECO:0007669"/>
    <property type="project" value="UniProtKB-ARBA"/>
</dbReference>
<dbReference type="Proteomes" id="UP000606935">
    <property type="component" value="Unassembled WGS sequence"/>
</dbReference>
<evidence type="ECO:0000259" key="1">
    <source>
        <dbReference type="Pfam" id="PF21360"/>
    </source>
</evidence>
<dbReference type="Pfam" id="PF15632">
    <property type="entry name" value="ATPgrasp_Ter"/>
    <property type="match status" value="1"/>
</dbReference>
<name>A0A918DMV2_9ALTE</name>
<dbReference type="Gene3D" id="3.30.470.20">
    <property type="entry name" value="ATP-grasp fold, B domain"/>
    <property type="match status" value="1"/>
</dbReference>
<evidence type="ECO:0000313" key="3">
    <source>
        <dbReference type="Proteomes" id="UP000606935"/>
    </source>
</evidence>
<accession>A0A918DMV2</accession>
<reference evidence="2" key="2">
    <citation type="submission" date="2020-09" db="EMBL/GenBank/DDBJ databases">
        <authorList>
            <person name="Sun Q."/>
            <person name="Zhou Y."/>
        </authorList>
    </citation>
    <scope>NUCLEOTIDE SEQUENCE</scope>
    <source>
        <strain evidence="2">CGMCC 1.7086</strain>
    </source>
</reference>
<proteinExistence type="predicted"/>
<gene>
    <name evidence="2" type="ORF">GCM10010982_35320</name>
</gene>
<dbReference type="InterPro" id="IPR013815">
    <property type="entry name" value="ATP_grasp_subdomain_1"/>
</dbReference>